<gene>
    <name evidence="1" type="ORF">J2Z77_006817</name>
</gene>
<dbReference type="RefSeq" id="WP_229920421.1">
    <property type="nucleotide sequence ID" value="NZ_BMVL01000006.1"/>
</dbReference>
<proteinExistence type="predicted"/>
<name>A0ABS4LFP4_STRAV</name>
<evidence type="ECO:0000313" key="1">
    <source>
        <dbReference type="EMBL" id="MBP2040960.1"/>
    </source>
</evidence>
<accession>A0ABS4LFP4</accession>
<comment type="caution">
    <text evidence="1">The sequence shown here is derived from an EMBL/GenBank/DDBJ whole genome shotgun (WGS) entry which is preliminary data.</text>
</comment>
<dbReference type="EMBL" id="JAGGLQ010000020">
    <property type="protein sequence ID" value="MBP2040960.1"/>
    <property type="molecule type" value="Genomic_DNA"/>
</dbReference>
<sequence>MVDLAVAELAREHADPGAAAWARSLWREPAQPADVRVAAALAWLCLVDDPVPDDLRTVLDALATAADPAGALGGVPWIAHVDDAQGLARTLDQMLNDAAPGAIDQDPWA</sequence>
<evidence type="ECO:0008006" key="3">
    <source>
        <dbReference type="Google" id="ProtNLM"/>
    </source>
</evidence>
<evidence type="ECO:0000313" key="2">
    <source>
        <dbReference type="Proteomes" id="UP001519310"/>
    </source>
</evidence>
<reference evidence="1 2" key="1">
    <citation type="submission" date="2021-03" db="EMBL/GenBank/DDBJ databases">
        <title>Genomic Encyclopedia of Type Strains, Phase IV (KMG-IV): sequencing the most valuable type-strain genomes for metagenomic binning, comparative biology and taxonomic classification.</title>
        <authorList>
            <person name="Goeker M."/>
        </authorList>
    </citation>
    <scope>NUCLEOTIDE SEQUENCE [LARGE SCALE GENOMIC DNA]</scope>
    <source>
        <strain evidence="1 2">DSM 40526</strain>
    </source>
</reference>
<protein>
    <recommendedName>
        <fullName evidence="3">HEAT repeat protein</fullName>
    </recommendedName>
</protein>
<keyword evidence="2" id="KW-1185">Reference proteome</keyword>
<organism evidence="1 2">
    <name type="scientific">Streptomyces avidinii</name>
    <dbReference type="NCBI Taxonomy" id="1895"/>
    <lineage>
        <taxon>Bacteria</taxon>
        <taxon>Bacillati</taxon>
        <taxon>Actinomycetota</taxon>
        <taxon>Actinomycetes</taxon>
        <taxon>Kitasatosporales</taxon>
        <taxon>Streptomycetaceae</taxon>
        <taxon>Streptomyces</taxon>
    </lineage>
</organism>
<dbReference type="Proteomes" id="UP001519310">
    <property type="component" value="Unassembled WGS sequence"/>
</dbReference>